<dbReference type="GO" id="GO:0045892">
    <property type="term" value="P:negative regulation of DNA-templated transcription"/>
    <property type="evidence" value="ECO:0007669"/>
    <property type="project" value="TreeGrafter"/>
</dbReference>
<dbReference type="GO" id="GO:0003677">
    <property type="term" value="F:DNA binding"/>
    <property type="evidence" value="ECO:0007669"/>
    <property type="project" value="UniProtKB-KW"/>
</dbReference>
<evidence type="ECO:0000256" key="3">
    <source>
        <dbReference type="ARBA" id="ARBA00023163"/>
    </source>
</evidence>
<dbReference type="PROSITE" id="PS51078">
    <property type="entry name" value="ICLR_ED"/>
    <property type="match status" value="1"/>
</dbReference>
<dbReference type="PANTHER" id="PTHR30136">
    <property type="entry name" value="HELIX-TURN-HELIX TRANSCRIPTIONAL REGULATOR, ICLR FAMILY"/>
    <property type="match status" value="1"/>
</dbReference>
<evidence type="ECO:0000259" key="5">
    <source>
        <dbReference type="PROSITE" id="PS51078"/>
    </source>
</evidence>
<evidence type="ECO:0000313" key="7">
    <source>
        <dbReference type="Proteomes" id="UP000006892"/>
    </source>
</evidence>
<dbReference type="Proteomes" id="UP001154400">
    <property type="component" value="Chromosome"/>
</dbReference>
<keyword evidence="1" id="KW-0805">Transcription regulation</keyword>
<dbReference type="InterPro" id="IPR050707">
    <property type="entry name" value="HTH_MetabolicPath_Reg"/>
</dbReference>
<protein>
    <submittedName>
        <fullName evidence="6">IclR family transcriptional regulator</fullName>
    </submittedName>
</protein>
<feature type="domain" description="IclR-ED" evidence="5">
    <location>
        <begin position="64"/>
        <end position="248"/>
    </location>
</feature>
<dbReference type="SMART" id="SM00346">
    <property type="entry name" value="HTH_ICLR"/>
    <property type="match status" value="1"/>
</dbReference>
<dbReference type="InterPro" id="IPR036388">
    <property type="entry name" value="WH-like_DNA-bd_sf"/>
</dbReference>
<dbReference type="SUPFAM" id="SSF55781">
    <property type="entry name" value="GAF domain-like"/>
    <property type="match status" value="1"/>
</dbReference>
<dbReference type="RefSeq" id="WP_005517207.1">
    <property type="nucleotide sequence ID" value="NC_014659.1"/>
</dbReference>
<dbReference type="GO" id="GO:0003700">
    <property type="term" value="F:DNA-binding transcription factor activity"/>
    <property type="evidence" value="ECO:0007669"/>
    <property type="project" value="TreeGrafter"/>
</dbReference>
<evidence type="ECO:0000313" key="6">
    <source>
        <dbReference type="EMBL" id="CBH50311.1"/>
    </source>
</evidence>
<name>A0A3S5YCL1_RHOH1</name>
<evidence type="ECO:0000256" key="1">
    <source>
        <dbReference type="ARBA" id="ARBA00023015"/>
    </source>
</evidence>
<dbReference type="AlphaFoldDB" id="A0A3S5YCL1"/>
<dbReference type="EMBL" id="FN563149">
    <property type="protein sequence ID" value="CBH50311.1"/>
    <property type="molecule type" value="Genomic_DNA"/>
</dbReference>
<dbReference type="KEGG" id="req:REQ_43470"/>
<evidence type="ECO:0000259" key="4">
    <source>
        <dbReference type="PROSITE" id="PS51077"/>
    </source>
</evidence>
<sequence length="248" mass="26566">MMTSLLGKVRLLLESFDAESGSLSLTELSRRSGVAKATVHRLAAEMVELGLLERIGTDYRLGLRLFELGQLVPTQRILREAALPFLQELHAITRETVHLAIRDGLDVLYIDKISGHGSVELPSRVAGRLPVEVTATGKVMLAFSSPAVFEQVVARGLAKFTHRSVASAAMLRRQLERARSEAMMVEAEEVRLGTASAAVPIFSGGSTVVGAVSVSTSTARMNLARISGPLQTAGQGVSRALHEIARTA</sequence>
<dbReference type="Pfam" id="PF01614">
    <property type="entry name" value="IclR_C"/>
    <property type="match status" value="1"/>
</dbReference>
<dbReference type="PROSITE" id="PS51077">
    <property type="entry name" value="HTH_ICLR"/>
    <property type="match status" value="1"/>
</dbReference>
<keyword evidence="3" id="KW-0804">Transcription</keyword>
<dbReference type="SUPFAM" id="SSF46785">
    <property type="entry name" value="Winged helix' DNA-binding domain"/>
    <property type="match status" value="1"/>
</dbReference>
<dbReference type="InterPro" id="IPR005471">
    <property type="entry name" value="Tscrpt_reg_IclR_N"/>
</dbReference>
<gene>
    <name evidence="6" type="ordered locus">REQ_43470</name>
</gene>
<evidence type="ECO:0000256" key="2">
    <source>
        <dbReference type="ARBA" id="ARBA00023125"/>
    </source>
</evidence>
<dbReference type="InterPro" id="IPR029016">
    <property type="entry name" value="GAF-like_dom_sf"/>
</dbReference>
<accession>A0A3S5YCL1</accession>
<organism evidence="6">
    <name type="scientific">Rhodococcus hoagii (strain 103S)</name>
    <name type="common">Rhodococcus equi</name>
    <dbReference type="NCBI Taxonomy" id="685727"/>
    <lineage>
        <taxon>Bacteria</taxon>
        <taxon>Bacillati</taxon>
        <taxon>Actinomycetota</taxon>
        <taxon>Actinomycetes</taxon>
        <taxon>Mycobacteriales</taxon>
        <taxon>Nocardiaceae</taxon>
        <taxon>Prescottella</taxon>
    </lineage>
</organism>
<dbReference type="PANTHER" id="PTHR30136:SF24">
    <property type="entry name" value="HTH-TYPE TRANSCRIPTIONAL REPRESSOR ALLR"/>
    <property type="match status" value="1"/>
</dbReference>
<dbReference type="InterPro" id="IPR036390">
    <property type="entry name" value="WH_DNA-bd_sf"/>
</dbReference>
<dbReference type="InterPro" id="IPR014757">
    <property type="entry name" value="Tscrpt_reg_IclR_C"/>
</dbReference>
<dbReference type="Gene3D" id="1.10.10.10">
    <property type="entry name" value="Winged helix-like DNA-binding domain superfamily/Winged helix DNA-binding domain"/>
    <property type="match status" value="1"/>
</dbReference>
<keyword evidence="2" id="KW-0238">DNA-binding</keyword>
<dbReference type="Gene3D" id="3.30.450.40">
    <property type="match status" value="1"/>
</dbReference>
<dbReference type="GeneID" id="57579968"/>
<reference evidence="6" key="1">
    <citation type="journal article" date="2010" name="PLoS Genet.">
        <title>The genome of a pathogenic rhodococcus: cooptive virulence underpinned by key gene acquisitions.</title>
        <authorList>
            <person name="Letek M."/>
            <person name="Gonzalez P."/>
            <person name="Macarthur I."/>
            <person name="Rodriguez H."/>
            <person name="Freeman T.C."/>
            <person name="Valero-Rello A."/>
            <person name="Blanco M."/>
            <person name="Buckley T."/>
            <person name="Cherevach I."/>
            <person name="Fahey R."/>
            <person name="Hapeshi A."/>
            <person name="Holdstock J."/>
            <person name="Leadon D."/>
            <person name="Navas J."/>
            <person name="Ocampo A."/>
            <person name="Quail M.A."/>
            <person name="Sanders M."/>
            <person name="Scortti M.M."/>
            <person name="Prescott J.F."/>
            <person name="Fogarty U."/>
            <person name="Meijer W.G."/>
            <person name="Parkhill J."/>
            <person name="Bentley S.D."/>
            <person name="Vazquez-Boland J.A."/>
        </authorList>
    </citation>
    <scope>NUCLEOTIDE SEQUENCE [LARGE SCALE GENOMIC DNA]</scope>
    <source>
        <strain evidence="6 7">103S</strain>
    </source>
</reference>
<dbReference type="Pfam" id="PF09339">
    <property type="entry name" value="HTH_IclR"/>
    <property type="match status" value="1"/>
</dbReference>
<proteinExistence type="predicted"/>
<feature type="domain" description="HTH iclR-type" evidence="4">
    <location>
        <begin position="3"/>
        <end position="63"/>
    </location>
</feature>